<evidence type="ECO:0000313" key="3">
    <source>
        <dbReference type="EMBL" id="MBP0481415.1"/>
    </source>
</evidence>
<dbReference type="CDD" id="cd01324">
    <property type="entry name" value="cbb3_Oxidase_CcoQ"/>
    <property type="match status" value="1"/>
</dbReference>
<organism evidence="3 4">
    <name type="scientific">Sagittula salina</name>
    <dbReference type="NCBI Taxonomy" id="2820268"/>
    <lineage>
        <taxon>Bacteria</taxon>
        <taxon>Pseudomonadati</taxon>
        <taxon>Pseudomonadota</taxon>
        <taxon>Alphaproteobacteria</taxon>
        <taxon>Rhodobacterales</taxon>
        <taxon>Roseobacteraceae</taxon>
        <taxon>Sagittula</taxon>
    </lineage>
</organism>
<evidence type="ECO:0000256" key="1">
    <source>
        <dbReference type="SAM" id="MobiDB-lite"/>
    </source>
</evidence>
<sequence length="61" mass="6891">METYSFLRQLADSWGLLAMCVFFAGVVIWALLPGSRKGQEDAANIPFRHDDRPAPADRREP</sequence>
<proteinExistence type="predicted"/>
<keyword evidence="2" id="KW-0812">Transmembrane</keyword>
<dbReference type="InterPro" id="IPR008621">
    <property type="entry name" value="Cbb3-typ_cyt_oxidase_comp"/>
</dbReference>
<keyword evidence="2" id="KW-0472">Membrane</keyword>
<reference evidence="3" key="1">
    <citation type="submission" date="2021-03" db="EMBL/GenBank/DDBJ databases">
        <title>Sagittula salina sp. nov. strain M10.9X isolated from the marine waste.</title>
        <authorList>
            <person name="Satari L."/>
            <person name="Molina-Menor E."/>
            <person name="Vidal-Verdu A."/>
            <person name="Pascual J."/>
            <person name="Pereto J."/>
            <person name="Porcar M."/>
        </authorList>
    </citation>
    <scope>NUCLEOTIDE SEQUENCE</scope>
    <source>
        <strain evidence="3">M10.9X</strain>
    </source>
</reference>
<evidence type="ECO:0000313" key="4">
    <source>
        <dbReference type="Proteomes" id="UP000675940"/>
    </source>
</evidence>
<comment type="caution">
    <text evidence="3">The sequence shown here is derived from an EMBL/GenBank/DDBJ whole genome shotgun (WGS) entry which is preliminary data.</text>
</comment>
<feature type="transmembrane region" description="Helical" evidence="2">
    <location>
        <begin position="14"/>
        <end position="32"/>
    </location>
</feature>
<dbReference type="EMBL" id="JAGISH010000001">
    <property type="protein sequence ID" value="MBP0481415.1"/>
    <property type="molecule type" value="Genomic_DNA"/>
</dbReference>
<feature type="compositionally biased region" description="Basic and acidic residues" evidence="1">
    <location>
        <begin position="47"/>
        <end position="61"/>
    </location>
</feature>
<keyword evidence="4" id="KW-1185">Reference proteome</keyword>
<accession>A0A940S294</accession>
<gene>
    <name evidence="3" type="ORF">J5474_02785</name>
</gene>
<name>A0A940S294_9RHOB</name>
<dbReference type="Proteomes" id="UP000675940">
    <property type="component" value="Unassembled WGS sequence"/>
</dbReference>
<protein>
    <submittedName>
        <fullName evidence="3">Cbb3-type cytochrome c oxidase subunit 3</fullName>
    </submittedName>
</protein>
<keyword evidence="2" id="KW-1133">Transmembrane helix</keyword>
<dbReference type="AlphaFoldDB" id="A0A940S294"/>
<dbReference type="Pfam" id="PF05545">
    <property type="entry name" value="FixQ"/>
    <property type="match status" value="1"/>
</dbReference>
<evidence type="ECO:0000256" key="2">
    <source>
        <dbReference type="SAM" id="Phobius"/>
    </source>
</evidence>
<dbReference type="RefSeq" id="WP_209359084.1">
    <property type="nucleotide sequence ID" value="NZ_JAGISH010000001.1"/>
</dbReference>
<feature type="region of interest" description="Disordered" evidence="1">
    <location>
        <begin position="37"/>
        <end position="61"/>
    </location>
</feature>